<dbReference type="OrthoDB" id="6197979at2"/>
<protein>
    <recommendedName>
        <fullName evidence="3">DUF4250 domain-containing protein</fullName>
    </recommendedName>
</protein>
<dbReference type="Proteomes" id="UP000321922">
    <property type="component" value="Unassembled WGS sequence"/>
</dbReference>
<dbReference type="AlphaFoldDB" id="A0A511QBD6"/>
<evidence type="ECO:0000313" key="2">
    <source>
        <dbReference type="Proteomes" id="UP000321922"/>
    </source>
</evidence>
<dbReference type="RefSeq" id="WP_039980667.1">
    <property type="nucleotide sequence ID" value="NZ_BAOJ01000038.1"/>
</dbReference>
<evidence type="ECO:0008006" key="3">
    <source>
        <dbReference type="Google" id="ProtNLM"/>
    </source>
</evidence>
<comment type="caution">
    <text evidence="1">The sequence shown here is derived from an EMBL/GenBank/DDBJ whole genome shotgun (WGS) entry which is preliminary data.</text>
</comment>
<gene>
    <name evidence="1" type="ORF">VSA01S_07150</name>
</gene>
<name>A0A511QBD6_9VIBR</name>
<dbReference type="Pfam" id="PF14056">
    <property type="entry name" value="DUF4250"/>
    <property type="match status" value="1"/>
</dbReference>
<dbReference type="EMBL" id="BJXJ01000005">
    <property type="protein sequence ID" value="GEM74603.1"/>
    <property type="molecule type" value="Genomic_DNA"/>
</dbReference>
<keyword evidence="2" id="KW-1185">Reference proteome</keyword>
<evidence type="ECO:0000313" key="1">
    <source>
        <dbReference type="EMBL" id="GEM74603.1"/>
    </source>
</evidence>
<sequence>MDLSNVKNFDSVILLGIVNEKLRLECDSFEELVSMYEMDTESVIGKLDMLGYQYDPLTNQFKAYHR</sequence>
<reference evidence="1 2" key="1">
    <citation type="submission" date="2019-07" db="EMBL/GenBank/DDBJ databases">
        <title>Whole genome shotgun sequence of Vibrio sagamiensis NBRC 104589.</title>
        <authorList>
            <person name="Hosoyama A."/>
            <person name="Uohara A."/>
            <person name="Ohji S."/>
            <person name="Ichikawa N."/>
        </authorList>
    </citation>
    <scope>NUCLEOTIDE SEQUENCE [LARGE SCALE GENOMIC DNA]</scope>
    <source>
        <strain evidence="1 2">NBRC 104589</strain>
    </source>
</reference>
<organism evidence="1 2">
    <name type="scientific">Vibrio sagamiensis NBRC 104589</name>
    <dbReference type="NCBI Taxonomy" id="1219064"/>
    <lineage>
        <taxon>Bacteria</taxon>
        <taxon>Pseudomonadati</taxon>
        <taxon>Pseudomonadota</taxon>
        <taxon>Gammaproteobacteria</taxon>
        <taxon>Vibrionales</taxon>
        <taxon>Vibrionaceae</taxon>
        <taxon>Vibrio</taxon>
    </lineage>
</organism>
<accession>A0A511QBD6</accession>
<proteinExistence type="predicted"/>
<dbReference type="InterPro" id="IPR025346">
    <property type="entry name" value="DUF4250"/>
</dbReference>